<dbReference type="Proteomes" id="UP000281431">
    <property type="component" value="Unassembled WGS sequence"/>
</dbReference>
<proteinExistence type="predicted"/>
<feature type="domain" description="DUF8131" evidence="1">
    <location>
        <begin position="3"/>
        <end position="63"/>
    </location>
</feature>
<reference evidence="2 3" key="1">
    <citation type="submission" date="2018-10" db="EMBL/GenBank/DDBJ databases">
        <title>Natrarchaeobius chitinivorans gen. nov., sp. nov., and Natrarchaeobius haloalkaliphilus sp. nov., alkaliphilic, chitin-utilizing haloarchaea from hypersaline alkaline lakes.</title>
        <authorList>
            <person name="Sorokin D.Y."/>
            <person name="Elcheninov A.G."/>
            <person name="Kostrikina N.A."/>
            <person name="Bale N.J."/>
            <person name="Sinninghe Damste J.S."/>
            <person name="Khijniak T.V."/>
            <person name="Kublanov I.V."/>
            <person name="Toshchakov S.V."/>
        </authorList>
    </citation>
    <scope>NUCLEOTIDE SEQUENCE [LARGE SCALE GENOMIC DNA]</scope>
    <source>
        <strain evidence="2 3">AArcht7</strain>
    </source>
</reference>
<dbReference type="AlphaFoldDB" id="A0A3N6MLX2"/>
<name>A0A3N6MLX2_NATCH</name>
<evidence type="ECO:0000259" key="1">
    <source>
        <dbReference type="Pfam" id="PF26452"/>
    </source>
</evidence>
<organism evidence="2 3">
    <name type="scientific">Natrarchaeobius chitinivorans</name>
    <dbReference type="NCBI Taxonomy" id="1679083"/>
    <lineage>
        <taxon>Archaea</taxon>
        <taxon>Methanobacteriati</taxon>
        <taxon>Methanobacteriota</taxon>
        <taxon>Stenosarchaea group</taxon>
        <taxon>Halobacteria</taxon>
        <taxon>Halobacteriales</taxon>
        <taxon>Natrialbaceae</taxon>
        <taxon>Natrarchaeobius</taxon>
    </lineage>
</organism>
<protein>
    <submittedName>
        <fullName evidence="2">Cytochrome-ba3 oxidase subunit</fullName>
    </submittedName>
</protein>
<dbReference type="EMBL" id="REFZ01000002">
    <property type="protein sequence ID" value="RQH02505.1"/>
    <property type="molecule type" value="Genomic_DNA"/>
</dbReference>
<dbReference type="InterPro" id="IPR058444">
    <property type="entry name" value="DUF8131"/>
</dbReference>
<sequence>MFEDVSPRRAAAVGLVALVPTIVYGIGRPGLSGFVAAVNVVLIFAALYVALSPVDDHARSENETPT</sequence>
<comment type="caution">
    <text evidence="2">The sequence shown here is derived from an EMBL/GenBank/DDBJ whole genome shotgun (WGS) entry which is preliminary data.</text>
</comment>
<evidence type="ECO:0000313" key="3">
    <source>
        <dbReference type="Proteomes" id="UP000281431"/>
    </source>
</evidence>
<gene>
    <name evidence="2" type="ORF">EA472_04170</name>
</gene>
<evidence type="ECO:0000313" key="2">
    <source>
        <dbReference type="EMBL" id="RQH02505.1"/>
    </source>
</evidence>
<accession>A0A3N6MLX2</accession>
<keyword evidence="3" id="KW-1185">Reference proteome</keyword>
<dbReference type="OrthoDB" id="170780at2157"/>
<dbReference type="Pfam" id="PF26452">
    <property type="entry name" value="DUF8131"/>
    <property type="match status" value="1"/>
</dbReference>